<dbReference type="SUPFAM" id="SSF159709">
    <property type="entry name" value="PhnH-like"/>
    <property type="match status" value="1"/>
</dbReference>
<reference evidence="1 2" key="1">
    <citation type="submission" date="2017-06" db="EMBL/GenBank/DDBJ databases">
        <authorList>
            <consortium name="Pathogen Informatics"/>
        </authorList>
    </citation>
    <scope>NUCLEOTIDE SEQUENCE [LARGE SCALE GENOMIC DNA]</scope>
    <source>
        <strain evidence="1 2">NCTC12148</strain>
    </source>
</reference>
<sequence length="193" mass="20578">MSLLTGFDQPIEQSQHSFRLILKALSEPGHCVTLQGGPAWGALNAASTAALLTLADQETPLQLCEALKSEQVLTNIRFHSGAPLAANAQEVGFALFDAQLQAADLQALPHGSEISPEFGATVVVQLAGLEQGAALRLSGPGIEHQRVISPQLPPALLDYLITRPQRFPLGLDFLLTCGDRLLAIPRTTRVEVC</sequence>
<organism evidence="1 2">
    <name type="scientific">Serratia ficaria</name>
    <dbReference type="NCBI Taxonomy" id="61651"/>
    <lineage>
        <taxon>Bacteria</taxon>
        <taxon>Pseudomonadati</taxon>
        <taxon>Pseudomonadota</taxon>
        <taxon>Gammaproteobacteria</taxon>
        <taxon>Enterobacterales</taxon>
        <taxon>Yersiniaceae</taxon>
        <taxon>Serratia</taxon>
    </lineage>
</organism>
<dbReference type="OrthoDB" id="9814509at2"/>
<keyword evidence="1" id="KW-0456">Lyase</keyword>
<dbReference type="Gene3D" id="3.40.50.11310">
    <property type="entry name" value="Bacterial phosphonate metabolism protein PhnH"/>
    <property type="match status" value="1"/>
</dbReference>
<dbReference type="InterPro" id="IPR008772">
    <property type="entry name" value="Phosphonate_metab_PhnH"/>
</dbReference>
<gene>
    <name evidence="1" type="primary">phnH</name>
    <name evidence="1" type="ORF">SAMEA4384070_00545</name>
</gene>
<dbReference type="RefSeq" id="WP_095095492.1">
    <property type="nucleotide sequence ID" value="NZ_CAMIQD010000003.1"/>
</dbReference>
<proteinExistence type="predicted"/>
<accession>A0A240ARI6</accession>
<evidence type="ECO:0000313" key="1">
    <source>
        <dbReference type="EMBL" id="SNV86025.1"/>
    </source>
</evidence>
<dbReference type="GO" id="GO:0016829">
    <property type="term" value="F:lyase activity"/>
    <property type="evidence" value="ECO:0007669"/>
    <property type="project" value="UniProtKB-KW"/>
</dbReference>
<dbReference type="AlphaFoldDB" id="A0A240ARI6"/>
<protein>
    <submittedName>
        <fullName evidence="1">Carbon-phosphorus lyase complex subunit</fullName>
    </submittedName>
</protein>
<dbReference type="EMBL" id="LT906479">
    <property type="protein sequence ID" value="SNV86025.1"/>
    <property type="molecule type" value="Genomic_DNA"/>
</dbReference>
<dbReference type="KEGG" id="sfj:SAMEA4384070_0545"/>
<dbReference type="GeneID" id="75025734"/>
<dbReference type="Proteomes" id="UP000215134">
    <property type="component" value="Chromosome 1"/>
</dbReference>
<dbReference type="Pfam" id="PF05845">
    <property type="entry name" value="PhnH"/>
    <property type="match status" value="1"/>
</dbReference>
<keyword evidence="2" id="KW-1185">Reference proteome</keyword>
<dbReference type="STRING" id="1411141.GCA_001590885_04182"/>
<dbReference type="PIRSF" id="PIRSF020680">
    <property type="entry name" value="PhnH"/>
    <property type="match status" value="1"/>
</dbReference>
<dbReference type="NCBIfam" id="TIGR03292">
    <property type="entry name" value="PhnH_redo"/>
    <property type="match status" value="1"/>
</dbReference>
<evidence type="ECO:0000313" key="2">
    <source>
        <dbReference type="Proteomes" id="UP000215134"/>
    </source>
</evidence>
<dbReference type="InterPro" id="IPR038058">
    <property type="entry name" value="PhnH-like_sp"/>
</dbReference>
<name>A0A240ARI6_SERFI</name>
<dbReference type="GO" id="GO:0019634">
    <property type="term" value="P:organic phosphonate metabolic process"/>
    <property type="evidence" value="ECO:0007669"/>
    <property type="project" value="InterPro"/>
</dbReference>